<dbReference type="EMBL" id="AZEF01000025">
    <property type="protein sequence ID" value="KRL01488.1"/>
    <property type="molecule type" value="Genomic_DNA"/>
</dbReference>
<dbReference type="SUPFAM" id="SSF55961">
    <property type="entry name" value="Bet v1-like"/>
    <property type="match status" value="1"/>
</dbReference>
<dbReference type="STRING" id="1423731.FC81_GL001171"/>
<name>A0A0R1M0V1_9LACO</name>
<dbReference type="RefSeq" id="WP_057743905.1">
    <property type="nucleotide sequence ID" value="NZ_AZEF01000025.1"/>
</dbReference>
<evidence type="ECO:0008006" key="3">
    <source>
        <dbReference type="Google" id="ProtNLM"/>
    </source>
</evidence>
<comment type="caution">
    <text evidence="1">The sequence shown here is derived from an EMBL/GenBank/DDBJ whole genome shotgun (WGS) entry which is preliminary data.</text>
</comment>
<dbReference type="PATRIC" id="fig|1423731.3.peg.1201"/>
<organism evidence="1 2">
    <name type="scientific">Liquorilactobacillus capillatus DSM 19910</name>
    <dbReference type="NCBI Taxonomy" id="1423731"/>
    <lineage>
        <taxon>Bacteria</taxon>
        <taxon>Bacillati</taxon>
        <taxon>Bacillota</taxon>
        <taxon>Bacilli</taxon>
        <taxon>Lactobacillales</taxon>
        <taxon>Lactobacillaceae</taxon>
        <taxon>Liquorilactobacillus</taxon>
    </lineage>
</organism>
<evidence type="ECO:0000313" key="2">
    <source>
        <dbReference type="Proteomes" id="UP000051621"/>
    </source>
</evidence>
<reference evidence="1 2" key="1">
    <citation type="journal article" date="2015" name="Genome Announc.">
        <title>Expanding the biotechnology potential of lactobacilli through comparative genomics of 213 strains and associated genera.</title>
        <authorList>
            <person name="Sun Z."/>
            <person name="Harris H.M."/>
            <person name="McCann A."/>
            <person name="Guo C."/>
            <person name="Argimon S."/>
            <person name="Zhang W."/>
            <person name="Yang X."/>
            <person name="Jeffery I.B."/>
            <person name="Cooney J.C."/>
            <person name="Kagawa T.F."/>
            <person name="Liu W."/>
            <person name="Song Y."/>
            <person name="Salvetti E."/>
            <person name="Wrobel A."/>
            <person name="Rasinkangas P."/>
            <person name="Parkhill J."/>
            <person name="Rea M.C."/>
            <person name="O'Sullivan O."/>
            <person name="Ritari J."/>
            <person name="Douillard F.P."/>
            <person name="Paul Ross R."/>
            <person name="Yang R."/>
            <person name="Briner A.E."/>
            <person name="Felis G.E."/>
            <person name="de Vos W.M."/>
            <person name="Barrangou R."/>
            <person name="Klaenhammer T.R."/>
            <person name="Caufield P.W."/>
            <person name="Cui Y."/>
            <person name="Zhang H."/>
            <person name="O'Toole P.W."/>
        </authorList>
    </citation>
    <scope>NUCLEOTIDE SEQUENCE [LARGE SCALE GENOMIC DNA]</scope>
    <source>
        <strain evidence="1 2">DSM 19910</strain>
    </source>
</reference>
<evidence type="ECO:0000313" key="1">
    <source>
        <dbReference type="EMBL" id="KRL01488.1"/>
    </source>
</evidence>
<dbReference type="OrthoDB" id="2190459at2"/>
<protein>
    <recommendedName>
        <fullName evidence="3">SRPBCC family protein</fullName>
    </recommendedName>
</protein>
<keyword evidence="2" id="KW-1185">Reference proteome</keyword>
<dbReference type="Proteomes" id="UP000051621">
    <property type="component" value="Unassembled WGS sequence"/>
</dbReference>
<gene>
    <name evidence="1" type="ORF">FC81_GL001171</name>
</gene>
<accession>A0A0R1M0V1</accession>
<proteinExistence type="predicted"/>
<sequence>MKELFTNLTTINSTTEVIQEILKKPQHLLEWVPDIEVINTSNNQFHIARNASALNQHEVLTITATSTTITYHSTRGRLECDLIFKISAAADTTIVEQTLFLSDDTALPLPVTLLAPFAKHAFKQNLNTLKNLAERSVSQHF</sequence>
<dbReference type="AlphaFoldDB" id="A0A0R1M0V1"/>